<evidence type="ECO:0000259" key="3">
    <source>
        <dbReference type="Pfam" id="PF13005"/>
    </source>
</evidence>
<dbReference type="Pfam" id="PF03050">
    <property type="entry name" value="DDE_Tnp_IS66"/>
    <property type="match status" value="1"/>
</dbReference>
<feature type="region of interest" description="Disordered" evidence="1">
    <location>
        <begin position="31"/>
        <end position="86"/>
    </location>
</feature>
<evidence type="ECO:0000313" key="5">
    <source>
        <dbReference type="EMBL" id="QER68378.1"/>
    </source>
</evidence>
<evidence type="ECO:0000259" key="2">
    <source>
        <dbReference type="Pfam" id="PF03050"/>
    </source>
</evidence>
<dbReference type="InterPro" id="IPR024474">
    <property type="entry name" value="Znf_dom_IS66"/>
</dbReference>
<dbReference type="Pfam" id="PF13005">
    <property type="entry name" value="zf-IS66"/>
    <property type="match status" value="1"/>
</dbReference>
<dbReference type="OrthoDB" id="9760067at2"/>
<dbReference type="NCBIfam" id="NF033517">
    <property type="entry name" value="transpos_IS66"/>
    <property type="match status" value="1"/>
</dbReference>
<dbReference type="Pfam" id="PF13007">
    <property type="entry name" value="LZ_Tnp_IS66"/>
    <property type="match status" value="1"/>
</dbReference>
<dbReference type="PANTHER" id="PTHR33678:SF1">
    <property type="entry name" value="BLL1576 PROTEIN"/>
    <property type="match status" value="1"/>
</dbReference>
<dbReference type="EMBL" id="CP043939">
    <property type="protein sequence ID" value="QER68378.1"/>
    <property type="molecule type" value="Genomic_DNA"/>
</dbReference>
<evidence type="ECO:0000256" key="1">
    <source>
        <dbReference type="SAM" id="MobiDB-lite"/>
    </source>
</evidence>
<dbReference type="InterPro" id="IPR052344">
    <property type="entry name" value="Transposase-related"/>
</dbReference>
<evidence type="ECO:0000259" key="4">
    <source>
        <dbReference type="Pfam" id="PF13007"/>
    </source>
</evidence>
<feature type="domain" description="Transposase IS66 zinc-finger binding" evidence="3">
    <location>
        <begin position="100"/>
        <end position="142"/>
    </location>
</feature>
<evidence type="ECO:0000313" key="6">
    <source>
        <dbReference type="Proteomes" id="UP000325295"/>
    </source>
</evidence>
<feature type="domain" description="Transposase IS66 central" evidence="2">
    <location>
        <begin position="162"/>
        <end position="442"/>
    </location>
</feature>
<proteinExistence type="predicted"/>
<reference evidence="5 6" key="1">
    <citation type="submission" date="2019-09" db="EMBL/GenBank/DDBJ databases">
        <title>Complete Genome Sequence of Lactobacillus nenjiangensis SH-Y15, isolated from sauerkraut.</title>
        <authorList>
            <person name="Yang H."/>
        </authorList>
    </citation>
    <scope>NUCLEOTIDE SEQUENCE [LARGE SCALE GENOMIC DNA]</scope>
    <source>
        <strain evidence="5 6">SH-Y15</strain>
    </source>
</reference>
<accession>A0A5P1X833</accession>
<dbReference type="AlphaFoldDB" id="A0A5P1X833"/>
<dbReference type="KEGG" id="lnn:F0161_05800"/>
<protein>
    <submittedName>
        <fullName evidence="5">IS66 family transposase</fullName>
    </submittedName>
</protein>
<gene>
    <name evidence="5" type="ORF">F0161_05800</name>
</gene>
<organism evidence="5 6">
    <name type="scientific">Paucilactobacillus nenjiangensis</name>
    <dbReference type="NCBI Taxonomy" id="1296540"/>
    <lineage>
        <taxon>Bacteria</taxon>
        <taxon>Bacillati</taxon>
        <taxon>Bacillota</taxon>
        <taxon>Bacilli</taxon>
        <taxon>Lactobacillales</taxon>
        <taxon>Lactobacillaceae</taxon>
        <taxon>Paucilactobacillus</taxon>
    </lineage>
</organism>
<keyword evidence="6" id="KW-1185">Reference proteome</keyword>
<name>A0A5P1X833_9LACO</name>
<feature type="domain" description="Transposase TnpC homeodomain" evidence="4">
    <location>
        <begin position="14"/>
        <end position="88"/>
    </location>
</feature>
<sequence length="485" mass="55818">MLKQQTEFLKEIKQLNENIAYLTNKLYGRHSEKLDDPNQQSLFEDNGVFTEPEQTGQQSEEPEVTTGEKGKTRKPKRKRSEIISTDLPTEDEVHEPMIKLCPQGHDLQRVGKHYVRQEVRVIPGRLYVANIYEATYKCHQCDQQDAISHLYQGNAPWALIPHSMASASLVSEIAYHKYVLGTPLYRQKGYWKNQGLDLSDKTMGNWMIACAQIVKPVYDLLRQNLVSQKFLQGDETPYQVLQEPGKLATSKSYIWLARTIGRAQHQIVCYHYADSRAGKVAQQLYSGFTGVLQCDGYYGYNAIADSVEHVGCWAHVRRKFYDDANIDKKHFNASKGLTLIGQMMHEEQKWRKWDSVARYQARQKYLKLLLDEFWQWCDMADVLPKTRLGKAIAYAQGQRTALNRVLLYGEVDFTNNASERNMKSYVIGRKNWLFSTSPQGAEANAIWMSIVESAKANKTNPREYIEFLLKNVSQLGPRIKSVQVK</sequence>
<dbReference type="PANTHER" id="PTHR33678">
    <property type="entry name" value="BLL1576 PROTEIN"/>
    <property type="match status" value="1"/>
</dbReference>
<dbReference type="InterPro" id="IPR024463">
    <property type="entry name" value="Transposase_TnpC_homeodom"/>
</dbReference>
<dbReference type="Proteomes" id="UP000325295">
    <property type="component" value="Chromosome"/>
</dbReference>
<dbReference type="InterPro" id="IPR004291">
    <property type="entry name" value="Transposase_IS66_central"/>
</dbReference>